<protein>
    <recommendedName>
        <fullName evidence="15">Germin-like protein</fullName>
    </recommendedName>
</protein>
<feature type="signal peptide" evidence="15">
    <location>
        <begin position="1"/>
        <end position="29"/>
    </location>
</feature>
<keyword evidence="5 12" id="KW-0479">Metal-binding</keyword>
<comment type="subunit">
    <text evidence="11">Monomer. In the absence of manganese, it forms tetrameric and pentameric forms which show superoxide dismutase activity.</text>
</comment>
<keyword evidence="8 12" id="KW-0464">Manganese</keyword>
<evidence type="ECO:0000256" key="6">
    <source>
        <dbReference type="ARBA" id="ARBA00022729"/>
    </source>
</evidence>
<evidence type="ECO:0000256" key="13">
    <source>
        <dbReference type="PIRSR" id="PIRSR601929-2"/>
    </source>
</evidence>
<evidence type="ECO:0000256" key="3">
    <source>
        <dbReference type="ARBA" id="ARBA00022523"/>
    </source>
</evidence>
<dbReference type="InterPro" id="IPR014710">
    <property type="entry name" value="RmlC-like_jellyroll"/>
</dbReference>
<dbReference type="InterPro" id="IPR011051">
    <property type="entry name" value="RmlC_Cupin_sf"/>
</dbReference>
<dbReference type="PANTHER" id="PTHR31238">
    <property type="entry name" value="GERMIN-LIKE PROTEIN SUBFAMILY 3 MEMBER 3"/>
    <property type="match status" value="1"/>
</dbReference>
<keyword evidence="4 15" id="KW-0964">Secreted</keyword>
<dbReference type="SUPFAM" id="SSF51182">
    <property type="entry name" value="RmlC-like cupins"/>
    <property type="match status" value="1"/>
</dbReference>
<dbReference type="InterPro" id="IPR006045">
    <property type="entry name" value="Cupin_1"/>
</dbReference>
<keyword evidence="7 14" id="KW-1015">Disulfide bond</keyword>
<feature type="domain" description="Cupin type-1" evidence="16">
    <location>
        <begin position="66"/>
        <end position="214"/>
    </location>
</feature>
<evidence type="ECO:0000313" key="17">
    <source>
        <dbReference type="EMBL" id="KAL0335358.1"/>
    </source>
</evidence>
<evidence type="ECO:0000256" key="8">
    <source>
        <dbReference type="ARBA" id="ARBA00023211"/>
    </source>
</evidence>
<dbReference type="GO" id="GO:0010497">
    <property type="term" value="P:plasmodesmata-mediated intercellular transport"/>
    <property type="evidence" value="ECO:0007669"/>
    <property type="project" value="UniProtKB-ARBA"/>
</dbReference>
<sequence>MAAAGGGGVAVAVMMVVMMITLSGRGVSAGDPDMLQDLCVADLTSPVKVNGFPCKSNITADDFFFDGLAKPGATNNTLGSLVTGANVQRVPGLNTLGVSLSRIDYAPGGLNPPHTHPRATEVVFVLEGVLDVGFITTANVLISKSIKQGEIFVFPRGLVHFQKNNGKSPAAVIAAFNSQLPGTQSLAVTLFGATPPVPDNVLTKAFQIGTKEVEKIKSKFAPK</sequence>
<feature type="binding site" evidence="12">
    <location>
        <position position="121"/>
    </location>
    <ligand>
        <name>oxalate</name>
        <dbReference type="ChEBI" id="CHEBI:30623"/>
    </ligand>
</feature>
<evidence type="ECO:0000256" key="12">
    <source>
        <dbReference type="PIRSR" id="PIRSR601929-1"/>
    </source>
</evidence>
<evidence type="ECO:0000256" key="11">
    <source>
        <dbReference type="ARBA" id="ARBA00064720"/>
    </source>
</evidence>
<comment type="similarity">
    <text evidence="2 15">Belongs to the germin family.</text>
</comment>
<dbReference type="Gene3D" id="2.60.120.10">
    <property type="entry name" value="Jelly Rolls"/>
    <property type="match status" value="1"/>
</dbReference>
<dbReference type="GO" id="GO:0048046">
    <property type="term" value="C:apoplast"/>
    <property type="evidence" value="ECO:0007669"/>
    <property type="project" value="UniProtKB-SubCell"/>
</dbReference>
<feature type="disulfide bond" evidence="14">
    <location>
        <begin position="39"/>
        <end position="54"/>
    </location>
</feature>
<accession>A0AAW2MWM0</accession>
<dbReference type="CDD" id="cd02241">
    <property type="entry name" value="cupin_OxOx"/>
    <property type="match status" value="1"/>
</dbReference>
<keyword evidence="6 15" id="KW-0732">Signal</keyword>
<comment type="catalytic activity">
    <reaction evidence="9">
        <text>2 superoxide + 2 H(+) = H2O2 + O2</text>
        <dbReference type="Rhea" id="RHEA:20696"/>
        <dbReference type="ChEBI" id="CHEBI:15378"/>
        <dbReference type="ChEBI" id="CHEBI:15379"/>
        <dbReference type="ChEBI" id="CHEBI:16240"/>
        <dbReference type="ChEBI" id="CHEBI:18421"/>
        <dbReference type="EC" id="1.15.1.1"/>
    </reaction>
</comment>
<evidence type="ECO:0000256" key="9">
    <source>
        <dbReference type="ARBA" id="ARBA00049204"/>
    </source>
</evidence>
<dbReference type="InterPro" id="IPR019780">
    <property type="entry name" value="Germin_Mn-BS"/>
</dbReference>
<evidence type="ECO:0000256" key="2">
    <source>
        <dbReference type="ARBA" id="ARBA00007456"/>
    </source>
</evidence>
<evidence type="ECO:0000256" key="4">
    <source>
        <dbReference type="ARBA" id="ARBA00022525"/>
    </source>
</evidence>
<evidence type="ECO:0000259" key="16">
    <source>
        <dbReference type="SMART" id="SM00835"/>
    </source>
</evidence>
<dbReference type="GO" id="GO:0009506">
    <property type="term" value="C:plasmodesma"/>
    <property type="evidence" value="ECO:0007669"/>
    <property type="project" value="UniProtKB-ARBA"/>
</dbReference>
<name>A0AAW2MWM0_SESRA</name>
<feature type="binding site" evidence="13">
    <location>
        <position position="114"/>
    </location>
    <ligand>
        <name>Mn(2+)</name>
        <dbReference type="ChEBI" id="CHEBI:29035"/>
    </ligand>
</feature>
<comment type="subcellular location">
    <subcellularLocation>
        <location evidence="1 15">Secreted</location>
        <location evidence="1 15">Extracellular space</location>
        <location evidence="1 15">Apoplast</location>
    </subcellularLocation>
</comment>
<comment type="caution">
    <text evidence="17">The sequence shown here is derived from an EMBL/GenBank/DDBJ whole genome shotgun (WGS) entry which is preliminary data.</text>
</comment>
<dbReference type="GO" id="GO:0004784">
    <property type="term" value="F:superoxide dismutase activity"/>
    <property type="evidence" value="ECO:0007669"/>
    <property type="project" value="UniProtKB-EC"/>
</dbReference>
<reference evidence="17" key="1">
    <citation type="submission" date="2020-06" db="EMBL/GenBank/DDBJ databases">
        <authorList>
            <person name="Li T."/>
            <person name="Hu X."/>
            <person name="Zhang T."/>
            <person name="Song X."/>
            <person name="Zhang H."/>
            <person name="Dai N."/>
            <person name="Sheng W."/>
            <person name="Hou X."/>
            <person name="Wei L."/>
        </authorList>
    </citation>
    <scope>NUCLEOTIDE SEQUENCE</scope>
    <source>
        <strain evidence="17">G02</strain>
        <tissue evidence="17">Leaf</tissue>
    </source>
</reference>
<reference evidence="17" key="2">
    <citation type="journal article" date="2024" name="Plant">
        <title>Genomic evolution and insights into agronomic trait innovations of Sesamum species.</title>
        <authorList>
            <person name="Miao H."/>
            <person name="Wang L."/>
            <person name="Qu L."/>
            <person name="Liu H."/>
            <person name="Sun Y."/>
            <person name="Le M."/>
            <person name="Wang Q."/>
            <person name="Wei S."/>
            <person name="Zheng Y."/>
            <person name="Lin W."/>
            <person name="Duan Y."/>
            <person name="Cao H."/>
            <person name="Xiong S."/>
            <person name="Wang X."/>
            <person name="Wei L."/>
            <person name="Li C."/>
            <person name="Ma Q."/>
            <person name="Ju M."/>
            <person name="Zhao R."/>
            <person name="Li G."/>
            <person name="Mu C."/>
            <person name="Tian Q."/>
            <person name="Mei H."/>
            <person name="Zhang T."/>
            <person name="Gao T."/>
            <person name="Zhang H."/>
        </authorList>
    </citation>
    <scope>NUCLEOTIDE SEQUENCE</scope>
    <source>
        <strain evidence="17">G02</strain>
    </source>
</reference>
<dbReference type="PROSITE" id="PS00725">
    <property type="entry name" value="GERMIN"/>
    <property type="match status" value="1"/>
</dbReference>
<feature type="binding site" evidence="12">
    <location>
        <position position="111"/>
    </location>
    <ligand>
        <name>oxalate</name>
        <dbReference type="ChEBI" id="CHEBI:30623"/>
    </ligand>
</feature>
<dbReference type="GO" id="GO:0030145">
    <property type="term" value="F:manganese ion binding"/>
    <property type="evidence" value="ECO:0007669"/>
    <property type="project" value="UniProtKB-UniRule"/>
</dbReference>
<evidence type="ECO:0000256" key="15">
    <source>
        <dbReference type="RuleBase" id="RU366015"/>
    </source>
</evidence>
<comment type="function">
    <text evidence="10">May interact with bacterial adhesins thereby protecting the reproductive tissues from microbial attack. Has no oxalate oxidase activity.</text>
</comment>
<evidence type="ECO:0000256" key="5">
    <source>
        <dbReference type="ARBA" id="ARBA00022723"/>
    </source>
</evidence>
<proteinExistence type="inferred from homology"/>
<dbReference type="AlphaFoldDB" id="A0AAW2MWM0"/>
<feature type="binding site" evidence="13">
    <location>
        <position position="160"/>
    </location>
    <ligand>
        <name>Mn(2+)</name>
        <dbReference type="ChEBI" id="CHEBI:29035"/>
    </ligand>
</feature>
<feature type="binding site" evidence="12">
    <location>
        <position position="116"/>
    </location>
    <ligand>
        <name>oxalate</name>
        <dbReference type="ChEBI" id="CHEBI:30623"/>
    </ligand>
</feature>
<keyword evidence="3 15" id="KW-0052">Apoplast</keyword>
<dbReference type="SMART" id="SM00835">
    <property type="entry name" value="Cupin_1"/>
    <property type="match status" value="1"/>
</dbReference>
<dbReference type="Pfam" id="PF00190">
    <property type="entry name" value="Cupin_1"/>
    <property type="match status" value="1"/>
</dbReference>
<evidence type="ECO:0000256" key="14">
    <source>
        <dbReference type="PIRSR" id="PIRSR601929-3"/>
    </source>
</evidence>
<feature type="binding site" evidence="13">
    <location>
        <position position="116"/>
    </location>
    <ligand>
        <name>Mn(2+)</name>
        <dbReference type="ChEBI" id="CHEBI:29035"/>
    </ligand>
</feature>
<organism evidence="17">
    <name type="scientific">Sesamum radiatum</name>
    <name type="common">Black benniseed</name>
    <dbReference type="NCBI Taxonomy" id="300843"/>
    <lineage>
        <taxon>Eukaryota</taxon>
        <taxon>Viridiplantae</taxon>
        <taxon>Streptophyta</taxon>
        <taxon>Embryophyta</taxon>
        <taxon>Tracheophyta</taxon>
        <taxon>Spermatophyta</taxon>
        <taxon>Magnoliopsida</taxon>
        <taxon>eudicotyledons</taxon>
        <taxon>Gunneridae</taxon>
        <taxon>Pentapetalae</taxon>
        <taxon>asterids</taxon>
        <taxon>lamiids</taxon>
        <taxon>Lamiales</taxon>
        <taxon>Pedaliaceae</taxon>
        <taxon>Sesamum</taxon>
    </lineage>
</organism>
<gene>
    <name evidence="17" type="ORF">Sradi_4747700</name>
</gene>
<evidence type="ECO:0000256" key="1">
    <source>
        <dbReference type="ARBA" id="ARBA00004271"/>
    </source>
</evidence>
<dbReference type="PRINTS" id="PR00325">
    <property type="entry name" value="GERMIN"/>
</dbReference>
<dbReference type="EMBL" id="JACGWJ010000021">
    <property type="protein sequence ID" value="KAL0335358.1"/>
    <property type="molecule type" value="Genomic_DNA"/>
</dbReference>
<feature type="chain" id="PRO_5043107659" description="Germin-like protein" evidence="15">
    <location>
        <begin position="30"/>
        <end position="223"/>
    </location>
</feature>
<feature type="binding site" evidence="13">
    <location>
        <position position="121"/>
    </location>
    <ligand>
        <name>Mn(2+)</name>
        <dbReference type="ChEBI" id="CHEBI:29035"/>
    </ligand>
</feature>
<dbReference type="GO" id="GO:2000280">
    <property type="term" value="P:regulation of root development"/>
    <property type="evidence" value="ECO:0007669"/>
    <property type="project" value="UniProtKB-ARBA"/>
</dbReference>
<dbReference type="InterPro" id="IPR001929">
    <property type="entry name" value="Germin"/>
</dbReference>
<evidence type="ECO:0000256" key="7">
    <source>
        <dbReference type="ARBA" id="ARBA00023157"/>
    </source>
</evidence>
<evidence type="ECO:0000256" key="10">
    <source>
        <dbReference type="ARBA" id="ARBA00058969"/>
    </source>
</evidence>
<dbReference type="FunFam" id="2.60.120.10:FF:000025">
    <property type="entry name" value="germin-like protein subfamily 2 member 1"/>
    <property type="match status" value="1"/>
</dbReference>